<dbReference type="InterPro" id="IPR001962">
    <property type="entry name" value="Asn_synthase"/>
</dbReference>
<dbReference type="PANTHER" id="PTHR43284">
    <property type="entry name" value="ASPARAGINE SYNTHETASE (GLUTAMINE-HYDROLYZING)"/>
    <property type="match status" value="1"/>
</dbReference>
<organism evidence="13 14">
    <name type="scientific">Streptomyces curacoi</name>
    <dbReference type="NCBI Taxonomy" id="146536"/>
    <lineage>
        <taxon>Bacteria</taxon>
        <taxon>Bacillati</taxon>
        <taxon>Actinomycetota</taxon>
        <taxon>Actinomycetes</taxon>
        <taxon>Kitasatosporales</taxon>
        <taxon>Streptomycetaceae</taxon>
        <taxon>Streptomyces</taxon>
    </lineage>
</organism>
<feature type="active site" description="For GATase activity" evidence="9">
    <location>
        <position position="2"/>
    </location>
</feature>
<dbReference type="InterPro" id="IPR014729">
    <property type="entry name" value="Rossmann-like_a/b/a_fold"/>
</dbReference>
<evidence type="ECO:0000313" key="14">
    <source>
        <dbReference type="Proteomes" id="UP000054024"/>
    </source>
</evidence>
<evidence type="ECO:0000313" key="13">
    <source>
        <dbReference type="EMBL" id="KUM78450.1"/>
    </source>
</evidence>
<dbReference type="InterPro" id="IPR051786">
    <property type="entry name" value="ASN_synthetase/amidase"/>
</dbReference>
<feature type="binding site" evidence="10">
    <location>
        <position position="261"/>
    </location>
    <ligand>
        <name>ATP</name>
        <dbReference type="ChEBI" id="CHEBI:30616"/>
    </ligand>
</feature>
<evidence type="ECO:0000256" key="6">
    <source>
        <dbReference type="ARBA" id="ARBA00022888"/>
    </source>
</evidence>
<dbReference type="GO" id="GO:0005524">
    <property type="term" value="F:ATP binding"/>
    <property type="evidence" value="ECO:0007669"/>
    <property type="project" value="UniProtKB-KW"/>
</dbReference>
<dbReference type="GO" id="GO:0005829">
    <property type="term" value="C:cytosol"/>
    <property type="evidence" value="ECO:0007669"/>
    <property type="project" value="TreeGrafter"/>
</dbReference>
<evidence type="ECO:0000256" key="5">
    <source>
        <dbReference type="ARBA" id="ARBA00022840"/>
    </source>
</evidence>
<dbReference type="NCBIfam" id="TIGR01536">
    <property type="entry name" value="asn_synth_AEB"/>
    <property type="match status" value="1"/>
</dbReference>
<dbReference type="CDD" id="cd01991">
    <property type="entry name" value="Asn_synthase_B_C"/>
    <property type="match status" value="1"/>
</dbReference>
<comment type="similarity">
    <text evidence="2">Belongs to the asparagine synthetase family.</text>
</comment>
<dbReference type="Proteomes" id="UP000054024">
    <property type="component" value="Unassembled WGS sequence"/>
</dbReference>
<evidence type="ECO:0000256" key="3">
    <source>
        <dbReference type="ARBA" id="ARBA00012737"/>
    </source>
</evidence>
<protein>
    <recommendedName>
        <fullName evidence="3">asparagine synthase (glutamine-hydrolyzing)</fullName>
        <ecNumber evidence="3">6.3.5.4</ecNumber>
    </recommendedName>
</protein>
<dbReference type="InterPro" id="IPR033738">
    <property type="entry name" value="AsnB_N"/>
</dbReference>
<dbReference type="SUPFAM" id="SSF52402">
    <property type="entry name" value="Adenine nucleotide alpha hydrolases-like"/>
    <property type="match status" value="1"/>
</dbReference>
<feature type="binding site" evidence="10">
    <location>
        <position position="102"/>
    </location>
    <ligand>
        <name>L-glutamine</name>
        <dbReference type="ChEBI" id="CHEBI:58359"/>
    </ligand>
</feature>
<dbReference type="PANTHER" id="PTHR43284:SF1">
    <property type="entry name" value="ASPARAGINE SYNTHETASE"/>
    <property type="match status" value="1"/>
</dbReference>
<keyword evidence="14" id="KW-1185">Reference proteome</keyword>
<keyword evidence="6 9" id="KW-0061">Asparagine biosynthesis</keyword>
<dbReference type="Gene3D" id="3.60.20.10">
    <property type="entry name" value="Glutamine Phosphoribosylpyrophosphate, subunit 1, domain 1"/>
    <property type="match status" value="1"/>
</dbReference>
<evidence type="ECO:0000256" key="10">
    <source>
        <dbReference type="PIRSR" id="PIRSR001589-2"/>
    </source>
</evidence>
<evidence type="ECO:0000256" key="1">
    <source>
        <dbReference type="ARBA" id="ARBA00005187"/>
    </source>
</evidence>
<feature type="binding site" evidence="10">
    <location>
        <begin position="377"/>
        <end position="378"/>
    </location>
    <ligand>
        <name>ATP</name>
        <dbReference type="ChEBI" id="CHEBI:30616"/>
    </ligand>
</feature>
<accession>A0A124H4M2</accession>
<dbReference type="Pfam" id="PF00733">
    <property type="entry name" value="Asn_synthase"/>
    <property type="match status" value="1"/>
</dbReference>
<feature type="site" description="Important for beta-aspartyl-AMP intermediate formation" evidence="11">
    <location>
        <position position="379"/>
    </location>
</feature>
<dbReference type="STRING" id="146536.AQI70_13360"/>
<keyword evidence="9" id="KW-0028">Amino-acid biosynthesis</keyword>
<reference evidence="13 14" key="1">
    <citation type="submission" date="2015-10" db="EMBL/GenBank/DDBJ databases">
        <title>Draft genome sequence of Streptomyces curacoi DSM 40107, type strain for the species Streptomyces curacoi.</title>
        <authorList>
            <person name="Ruckert C."/>
            <person name="Winkler A."/>
            <person name="Kalinowski J."/>
            <person name="Kampfer P."/>
            <person name="Glaeser S."/>
        </authorList>
    </citation>
    <scope>NUCLEOTIDE SEQUENCE [LARGE SCALE GENOMIC DNA]</scope>
    <source>
        <strain evidence="13 14">DSM 40107</strain>
    </source>
</reference>
<feature type="binding site" evidence="10">
    <location>
        <position position="291"/>
    </location>
    <ligand>
        <name>ATP</name>
        <dbReference type="ChEBI" id="CHEBI:30616"/>
    </ligand>
</feature>
<feature type="domain" description="Glutamine amidotransferase type-2" evidence="12">
    <location>
        <begin position="2"/>
        <end position="214"/>
    </location>
</feature>
<dbReference type="EMBL" id="LMWJ01000007">
    <property type="protein sequence ID" value="KUM78450.1"/>
    <property type="molecule type" value="Genomic_DNA"/>
</dbReference>
<keyword evidence="5 10" id="KW-0067">ATP-binding</keyword>
<dbReference type="GO" id="GO:0006529">
    <property type="term" value="P:asparagine biosynthetic process"/>
    <property type="evidence" value="ECO:0007669"/>
    <property type="project" value="UniProtKB-KW"/>
</dbReference>
<evidence type="ECO:0000256" key="4">
    <source>
        <dbReference type="ARBA" id="ARBA00022741"/>
    </source>
</evidence>
<dbReference type="InterPro" id="IPR006426">
    <property type="entry name" value="Asn_synth_AEB"/>
</dbReference>
<dbReference type="SUPFAM" id="SSF56235">
    <property type="entry name" value="N-terminal nucleophile aminohydrolases (Ntn hydrolases)"/>
    <property type="match status" value="1"/>
</dbReference>
<evidence type="ECO:0000256" key="11">
    <source>
        <dbReference type="PIRSR" id="PIRSR001589-3"/>
    </source>
</evidence>
<dbReference type="Pfam" id="PF13537">
    <property type="entry name" value="GATase_7"/>
    <property type="match status" value="1"/>
</dbReference>
<evidence type="ECO:0000259" key="12">
    <source>
        <dbReference type="PROSITE" id="PS51278"/>
    </source>
</evidence>
<gene>
    <name evidence="13" type="ORF">AQI70_13360</name>
</gene>
<proteinExistence type="inferred from homology"/>
<dbReference type="CDD" id="cd00712">
    <property type="entry name" value="AsnB"/>
    <property type="match status" value="1"/>
</dbReference>
<dbReference type="RefSeq" id="WP_062148090.1">
    <property type="nucleotide sequence ID" value="NZ_KQ947986.1"/>
</dbReference>
<sequence>MCGIAGWIAFDADLRPHRETLEAMTRSVATRGPDASAVWISRHAALGHRRLAIIDLDGGAQPMTVETADGPIVMTYSGETYNFTALRQYLRGRGHPFHTASDTEVVLRAYLEWGDRLVDHLIGMYAFAIWDGRSERLLMVRDRLGIKPLYYALTADGVLFGSEPKAILSHPSVEAAVDHDGLREIMLGIKSPGVAIWRGMRELQPGSLATVDRGGVRETTYWRLTARPHTDDFATTVHRTRELLTNSVREQLVADVPRCVLLSGGLDSSAIAGLAASELCAHDESLRTFSVDFRGHADHFARDAHNVSPDAPYVRTVAQHLDADHTDLVLDAAHLSDPSIRQAAIRARDLPVGRGDMDHSLIQLFTAIREHSTVALSGEGADEMFGGYWWFHDAALRQGHGFPWLTAALGQVRQERTFLPPDLSAALDMPGYADHSYRQSLARTPTLDGENPLQRRSRELLHLHLTHSLAGMLERKDRLSMAVGLEVRVPFCDHRLAEYAFNIPWPFHVADHREKSVLRAAARPVVPDSVLRRLKSPYPMTRDPRYVCALQDQARQILAQPDHDVFLLFDPAAARKAASQDPTHHPNPHGHRAALEKFLDLHTWIEAYRPRLIL</sequence>
<keyword evidence="7 9" id="KW-0315">Glutamine amidotransferase</keyword>
<dbReference type="OrthoDB" id="9763290at2"/>
<evidence type="ECO:0000256" key="9">
    <source>
        <dbReference type="PIRSR" id="PIRSR001589-1"/>
    </source>
</evidence>
<dbReference type="PIRSF" id="PIRSF001589">
    <property type="entry name" value="Asn_synthetase_glu-h"/>
    <property type="match status" value="1"/>
</dbReference>
<dbReference type="GO" id="GO:0004066">
    <property type="term" value="F:asparagine synthase (glutamine-hydrolyzing) activity"/>
    <property type="evidence" value="ECO:0007669"/>
    <property type="project" value="UniProtKB-EC"/>
</dbReference>
<comment type="pathway">
    <text evidence="1">Amino-acid biosynthesis; L-asparagine biosynthesis; L-asparagine from L-aspartate (L-Gln route): step 1/1.</text>
</comment>
<comment type="caution">
    <text evidence="13">The sequence shown here is derived from an EMBL/GenBank/DDBJ whole genome shotgun (WGS) entry which is preliminary data.</text>
</comment>
<dbReference type="PROSITE" id="PS51278">
    <property type="entry name" value="GATASE_TYPE_2"/>
    <property type="match status" value="1"/>
</dbReference>
<dbReference type="EC" id="6.3.5.4" evidence="3"/>
<dbReference type="InterPro" id="IPR029055">
    <property type="entry name" value="Ntn_hydrolases_N"/>
</dbReference>
<dbReference type="InterPro" id="IPR017932">
    <property type="entry name" value="GATase_2_dom"/>
</dbReference>
<keyword evidence="4 10" id="KW-0547">Nucleotide-binding</keyword>
<evidence type="ECO:0000256" key="2">
    <source>
        <dbReference type="ARBA" id="ARBA00005752"/>
    </source>
</evidence>
<comment type="catalytic activity">
    <reaction evidence="8">
        <text>L-aspartate + L-glutamine + ATP + H2O = L-asparagine + L-glutamate + AMP + diphosphate + H(+)</text>
        <dbReference type="Rhea" id="RHEA:12228"/>
        <dbReference type="ChEBI" id="CHEBI:15377"/>
        <dbReference type="ChEBI" id="CHEBI:15378"/>
        <dbReference type="ChEBI" id="CHEBI:29985"/>
        <dbReference type="ChEBI" id="CHEBI:29991"/>
        <dbReference type="ChEBI" id="CHEBI:30616"/>
        <dbReference type="ChEBI" id="CHEBI:33019"/>
        <dbReference type="ChEBI" id="CHEBI:58048"/>
        <dbReference type="ChEBI" id="CHEBI:58359"/>
        <dbReference type="ChEBI" id="CHEBI:456215"/>
        <dbReference type="EC" id="6.3.5.4"/>
    </reaction>
</comment>
<dbReference type="Gene3D" id="3.40.50.620">
    <property type="entry name" value="HUPs"/>
    <property type="match status" value="1"/>
</dbReference>
<evidence type="ECO:0000256" key="7">
    <source>
        <dbReference type="ARBA" id="ARBA00022962"/>
    </source>
</evidence>
<name>A0A124H4M2_9ACTN</name>
<evidence type="ECO:0000256" key="8">
    <source>
        <dbReference type="ARBA" id="ARBA00048741"/>
    </source>
</evidence>
<dbReference type="AlphaFoldDB" id="A0A124H4M2"/>